<evidence type="ECO:0000256" key="1">
    <source>
        <dbReference type="SAM" id="Coils"/>
    </source>
</evidence>
<dbReference type="AlphaFoldDB" id="A0AA88SIB7"/>
<keyword evidence="3" id="KW-1185">Reference proteome</keyword>
<organism evidence="2 3">
    <name type="scientific">Channa striata</name>
    <name type="common">Snakehead murrel</name>
    <name type="synonym">Ophicephalus striatus</name>
    <dbReference type="NCBI Taxonomy" id="64152"/>
    <lineage>
        <taxon>Eukaryota</taxon>
        <taxon>Metazoa</taxon>
        <taxon>Chordata</taxon>
        <taxon>Craniata</taxon>
        <taxon>Vertebrata</taxon>
        <taxon>Euteleostomi</taxon>
        <taxon>Actinopterygii</taxon>
        <taxon>Neopterygii</taxon>
        <taxon>Teleostei</taxon>
        <taxon>Neoteleostei</taxon>
        <taxon>Acanthomorphata</taxon>
        <taxon>Anabantaria</taxon>
        <taxon>Anabantiformes</taxon>
        <taxon>Channoidei</taxon>
        <taxon>Channidae</taxon>
        <taxon>Channa</taxon>
    </lineage>
</organism>
<gene>
    <name evidence="2" type="ORF">Q5P01_013947</name>
</gene>
<feature type="coiled-coil region" evidence="1">
    <location>
        <begin position="41"/>
        <end position="68"/>
    </location>
</feature>
<protein>
    <submittedName>
        <fullName evidence="2">Uncharacterized protein</fullName>
    </submittedName>
</protein>
<sequence length="125" mass="13893">MTVELNRLQSLSKQNSDSLAAELSAVKANLTERLKARDRQISSMSAERDQLNARLNAKTSELNRLQTLSKQSTGGTISLIMEVETHSGVKRTVYMSEVEKTPFGMIGHVQRLCIGSVKKYHKTSV</sequence>
<comment type="caution">
    <text evidence="2">The sequence shown here is derived from an EMBL/GenBank/DDBJ whole genome shotgun (WGS) entry which is preliminary data.</text>
</comment>
<dbReference type="EMBL" id="JAUPFM010000010">
    <property type="protein sequence ID" value="KAK2840207.1"/>
    <property type="molecule type" value="Genomic_DNA"/>
</dbReference>
<name>A0AA88SIB7_CHASR</name>
<proteinExistence type="predicted"/>
<dbReference type="Proteomes" id="UP001187415">
    <property type="component" value="Unassembled WGS sequence"/>
</dbReference>
<evidence type="ECO:0000313" key="3">
    <source>
        <dbReference type="Proteomes" id="UP001187415"/>
    </source>
</evidence>
<keyword evidence="1" id="KW-0175">Coiled coil</keyword>
<evidence type="ECO:0000313" key="2">
    <source>
        <dbReference type="EMBL" id="KAK2840207.1"/>
    </source>
</evidence>
<reference evidence="2" key="1">
    <citation type="submission" date="2023-07" db="EMBL/GenBank/DDBJ databases">
        <title>Chromosome-level Genome Assembly of Striped Snakehead (Channa striata).</title>
        <authorList>
            <person name="Liu H."/>
        </authorList>
    </citation>
    <scope>NUCLEOTIDE SEQUENCE</scope>
    <source>
        <strain evidence="2">Gz</strain>
        <tissue evidence="2">Muscle</tissue>
    </source>
</reference>
<accession>A0AA88SIB7</accession>